<name>A0ABQ7W650_SOLTU</name>
<organism evidence="2 3">
    <name type="scientific">Solanum tuberosum</name>
    <name type="common">Potato</name>
    <dbReference type="NCBI Taxonomy" id="4113"/>
    <lineage>
        <taxon>Eukaryota</taxon>
        <taxon>Viridiplantae</taxon>
        <taxon>Streptophyta</taxon>
        <taxon>Embryophyta</taxon>
        <taxon>Tracheophyta</taxon>
        <taxon>Spermatophyta</taxon>
        <taxon>Magnoliopsida</taxon>
        <taxon>eudicotyledons</taxon>
        <taxon>Gunneridae</taxon>
        <taxon>Pentapetalae</taxon>
        <taxon>asterids</taxon>
        <taxon>lamiids</taxon>
        <taxon>Solanales</taxon>
        <taxon>Solanaceae</taxon>
        <taxon>Solanoideae</taxon>
        <taxon>Solaneae</taxon>
        <taxon>Solanum</taxon>
    </lineage>
</organism>
<dbReference type="PANTHER" id="PTHR47723:SF24">
    <property type="entry name" value="RNASE H TYPE-1 DOMAIN-CONTAINING PROTEIN"/>
    <property type="match status" value="1"/>
</dbReference>
<dbReference type="EMBL" id="JAIVGD010000003">
    <property type="protein sequence ID" value="KAH0776231.1"/>
    <property type="molecule type" value="Genomic_DNA"/>
</dbReference>
<dbReference type="Proteomes" id="UP000826656">
    <property type="component" value="Unassembled WGS sequence"/>
</dbReference>
<evidence type="ECO:0000313" key="3">
    <source>
        <dbReference type="Proteomes" id="UP000826656"/>
    </source>
</evidence>
<protein>
    <recommendedName>
        <fullName evidence="1">RNase H type-1 domain-containing protein</fullName>
    </recommendedName>
</protein>
<feature type="domain" description="RNase H type-1" evidence="1">
    <location>
        <begin position="327"/>
        <end position="456"/>
    </location>
</feature>
<dbReference type="SUPFAM" id="SSF53098">
    <property type="entry name" value="Ribonuclease H-like"/>
    <property type="match status" value="1"/>
</dbReference>
<accession>A0ABQ7W650</accession>
<dbReference type="InterPro" id="IPR002156">
    <property type="entry name" value="RNaseH_domain"/>
</dbReference>
<dbReference type="CDD" id="cd06222">
    <property type="entry name" value="RNase_H_like"/>
    <property type="match status" value="1"/>
</dbReference>
<sequence length="481" mass="55853">MWNKYCKKQIPTLVQWRGGTQVWKNMLENRACIEQFLLWEPKGGSSSVWYGNWTKLGPLYLHHSAVQTCHPMIDVERFLKETGWDYVNMQQQLSEAVINQVRLHMGHAMLTDQGDKPWWTKTSSGKFSVKTAWELLRKKEEVNEIFKYIWVKDLPFKVSVFGWSVWSNRFPVAIVMANWNPIISQLCRCCSVPMRETLEHLFIKGEVANRVWRHYTSAAGIIGSFIQIKQTIKLWWDTTGNARPKLVFQAIPNIILWFLWKRRNTVIHGESYSVSKVIWDVNNMVQKFMMCRFGYKDIPSTWPLMVALLDDFRPCFKTSCVRWYPPHEGWWKVNTDEASKGNPGPSAIAFCVRDNNGDLVVAKGVKIPDSTNLTAEAMAIRKGLIYCCEKNYTHIIVETDSLAMVHMLNGVWDTPWNVALEISSINRMRELLTVRVQHSLREGNTLADYFANLVFDFAGNYEFTTYQEVPNIGKNIINMDK</sequence>
<proteinExistence type="predicted"/>
<dbReference type="Gene3D" id="3.30.420.10">
    <property type="entry name" value="Ribonuclease H-like superfamily/Ribonuclease H"/>
    <property type="match status" value="1"/>
</dbReference>
<dbReference type="Pfam" id="PF13456">
    <property type="entry name" value="RVT_3"/>
    <property type="match status" value="1"/>
</dbReference>
<evidence type="ECO:0000313" key="2">
    <source>
        <dbReference type="EMBL" id="KAH0776231.1"/>
    </source>
</evidence>
<comment type="caution">
    <text evidence="2">The sequence shown here is derived from an EMBL/GenBank/DDBJ whole genome shotgun (WGS) entry which is preliminary data.</text>
</comment>
<dbReference type="PANTHER" id="PTHR47723">
    <property type="entry name" value="OS05G0353850 PROTEIN"/>
    <property type="match status" value="1"/>
</dbReference>
<keyword evidence="3" id="KW-1185">Reference proteome</keyword>
<dbReference type="PROSITE" id="PS50879">
    <property type="entry name" value="RNASE_H_1"/>
    <property type="match status" value="1"/>
</dbReference>
<dbReference type="Pfam" id="PF13966">
    <property type="entry name" value="zf-RVT"/>
    <property type="match status" value="1"/>
</dbReference>
<evidence type="ECO:0000259" key="1">
    <source>
        <dbReference type="PROSITE" id="PS50879"/>
    </source>
</evidence>
<dbReference type="InterPro" id="IPR044730">
    <property type="entry name" value="RNase_H-like_dom_plant"/>
</dbReference>
<dbReference type="InterPro" id="IPR012337">
    <property type="entry name" value="RNaseH-like_sf"/>
</dbReference>
<gene>
    <name evidence="2" type="ORF">KY290_007642</name>
</gene>
<dbReference type="InterPro" id="IPR026960">
    <property type="entry name" value="RVT-Znf"/>
</dbReference>
<dbReference type="InterPro" id="IPR053151">
    <property type="entry name" value="RNase_H-like"/>
</dbReference>
<reference evidence="2 3" key="1">
    <citation type="journal article" date="2021" name="bioRxiv">
        <title>Chromosome-scale and haplotype-resolved genome assembly of a tetraploid potato cultivar.</title>
        <authorList>
            <person name="Sun H."/>
            <person name="Jiao W.-B."/>
            <person name="Krause K."/>
            <person name="Campoy J.A."/>
            <person name="Goel M."/>
            <person name="Folz-Donahue K."/>
            <person name="Kukat C."/>
            <person name="Huettel B."/>
            <person name="Schneeberger K."/>
        </authorList>
    </citation>
    <scope>NUCLEOTIDE SEQUENCE [LARGE SCALE GENOMIC DNA]</scope>
    <source>
        <strain evidence="2">SolTubOtavaFocal</strain>
        <tissue evidence="2">Leaves</tissue>
    </source>
</reference>
<dbReference type="InterPro" id="IPR036397">
    <property type="entry name" value="RNaseH_sf"/>
</dbReference>